<keyword evidence="2" id="KW-0808">Transferase</keyword>
<dbReference type="OrthoDB" id="9287at2157"/>
<dbReference type="Proteomes" id="UP000306007">
    <property type="component" value="Chromosome"/>
</dbReference>
<dbReference type="GO" id="GO:0016779">
    <property type="term" value="F:nucleotidyltransferase activity"/>
    <property type="evidence" value="ECO:0007669"/>
    <property type="project" value="InterPro"/>
</dbReference>
<dbReference type="EMBL" id="CP040846">
    <property type="protein sequence ID" value="QDA31086.1"/>
    <property type="molecule type" value="Genomic_DNA"/>
</dbReference>
<feature type="domain" description="Polymerase nucleotidyl transferase" evidence="1">
    <location>
        <begin position="9"/>
        <end position="82"/>
    </location>
</feature>
<dbReference type="PANTHER" id="PTHR33933:SF3">
    <property type="entry name" value="PROTEIN ADENYLYLTRANSFERASE MJ0604-RELATED"/>
    <property type="match status" value="1"/>
</dbReference>
<dbReference type="KEGG" id="tic:FH039_04970"/>
<sequence>MTVMEPLEGLLKLLDRYFGENVRVVLLFGSRTRGLASPGSDYDILVLVEGDKSGGREFWRELFKLELELGVSFDVIILREEEVSADNPLLWGILTGYRVLRGEEHWERMLKRLRKDIRKRKPRLIEGDKQWQIAQLV</sequence>
<keyword evidence="3" id="KW-1185">Reference proteome</keyword>
<name>A0A4Y5SJT3_9EURY</name>
<dbReference type="InterPro" id="IPR043519">
    <property type="entry name" value="NT_sf"/>
</dbReference>
<dbReference type="CDD" id="cd05403">
    <property type="entry name" value="NT_KNTase_like"/>
    <property type="match status" value="1"/>
</dbReference>
<evidence type="ECO:0000259" key="1">
    <source>
        <dbReference type="Pfam" id="PF01909"/>
    </source>
</evidence>
<dbReference type="SUPFAM" id="SSF81301">
    <property type="entry name" value="Nucleotidyltransferase"/>
    <property type="match status" value="1"/>
</dbReference>
<organism evidence="2 3">
    <name type="scientific">Thermococcus indicus</name>
    <dbReference type="NCBI Taxonomy" id="2586643"/>
    <lineage>
        <taxon>Archaea</taxon>
        <taxon>Methanobacteriati</taxon>
        <taxon>Methanobacteriota</taxon>
        <taxon>Thermococci</taxon>
        <taxon>Thermococcales</taxon>
        <taxon>Thermococcaceae</taxon>
        <taxon>Thermococcus</taxon>
    </lineage>
</organism>
<evidence type="ECO:0000313" key="3">
    <source>
        <dbReference type="Proteomes" id="UP000306007"/>
    </source>
</evidence>
<accession>A0A4Y5SJT3</accession>
<reference evidence="2 3" key="1">
    <citation type="submission" date="2019-06" db="EMBL/GenBank/DDBJ databases">
        <title>Thermococcus indicus sp. nov., a Fe(III)-reducing hyperthermophilic archaeon isolated from the Onnuri vent field of the Central Indian Ocean ridge.</title>
        <authorList>
            <person name="Lim J.K."/>
            <person name="Kim Y.J."/>
            <person name="Kwon K.K."/>
        </authorList>
    </citation>
    <scope>NUCLEOTIDE SEQUENCE [LARGE SCALE GENOMIC DNA]</scope>
    <source>
        <strain evidence="2 3">IOH1</strain>
    </source>
</reference>
<gene>
    <name evidence="2" type="ORF">FH039_04970</name>
</gene>
<protein>
    <submittedName>
        <fullName evidence="2">Nucleotidyltransferase domain-containing protein</fullName>
    </submittedName>
</protein>
<evidence type="ECO:0000313" key="2">
    <source>
        <dbReference type="EMBL" id="QDA31086.1"/>
    </source>
</evidence>
<dbReference type="InterPro" id="IPR052548">
    <property type="entry name" value="Type_VII_TA_antitoxin"/>
</dbReference>
<dbReference type="PANTHER" id="PTHR33933">
    <property type="entry name" value="NUCLEOTIDYLTRANSFERASE"/>
    <property type="match status" value="1"/>
</dbReference>
<proteinExistence type="predicted"/>
<dbReference type="AlphaFoldDB" id="A0A4Y5SJT3"/>
<dbReference type="InterPro" id="IPR002934">
    <property type="entry name" value="Polymerase_NTP_transf_dom"/>
</dbReference>
<dbReference type="Pfam" id="PF01909">
    <property type="entry name" value="NTP_transf_2"/>
    <property type="match status" value="1"/>
</dbReference>
<dbReference type="Gene3D" id="3.30.460.10">
    <property type="entry name" value="Beta Polymerase, domain 2"/>
    <property type="match status" value="1"/>
</dbReference>